<evidence type="ECO:0000256" key="10">
    <source>
        <dbReference type="RuleBase" id="RU003780"/>
    </source>
</evidence>
<evidence type="ECO:0000256" key="2">
    <source>
        <dbReference type="ARBA" id="ARBA00002631"/>
    </source>
</evidence>
<dbReference type="Pfam" id="PF03167">
    <property type="entry name" value="UDG"/>
    <property type="match status" value="1"/>
</dbReference>
<dbReference type="NCBIfam" id="NF003588">
    <property type="entry name" value="PRK05254.1-1"/>
    <property type="match status" value="1"/>
</dbReference>
<comment type="subcellular location">
    <subcellularLocation>
        <location evidence="8">Cytoplasm</location>
    </subcellularLocation>
</comment>
<evidence type="ECO:0000313" key="12">
    <source>
        <dbReference type="EMBL" id="SEH37459.1"/>
    </source>
</evidence>
<name>A0A1H9N3I3_9ACTN</name>
<evidence type="ECO:0000256" key="5">
    <source>
        <dbReference type="ARBA" id="ARBA00022763"/>
    </source>
</evidence>
<dbReference type="SMART" id="SM00987">
    <property type="entry name" value="UreE_C"/>
    <property type="match status" value="1"/>
</dbReference>
<dbReference type="PANTHER" id="PTHR11264">
    <property type="entry name" value="URACIL-DNA GLYCOSYLASE"/>
    <property type="match status" value="1"/>
</dbReference>
<dbReference type="HAMAP" id="MF_00148">
    <property type="entry name" value="UDG"/>
    <property type="match status" value="1"/>
</dbReference>
<evidence type="ECO:0000256" key="1">
    <source>
        <dbReference type="ARBA" id="ARBA00001400"/>
    </source>
</evidence>
<gene>
    <name evidence="8" type="primary">ung</name>
    <name evidence="13" type="ORF">SAMN05216446_0164</name>
    <name evidence="12" type="ORF">SAMN05216447_101157</name>
</gene>
<organism evidence="13 14">
    <name type="scientific">Parafannyhessea umbonata</name>
    <dbReference type="NCBI Taxonomy" id="604330"/>
    <lineage>
        <taxon>Bacteria</taxon>
        <taxon>Bacillati</taxon>
        <taxon>Actinomycetota</taxon>
        <taxon>Coriobacteriia</taxon>
        <taxon>Coriobacteriales</taxon>
        <taxon>Atopobiaceae</taxon>
        <taxon>Parafannyhessea</taxon>
    </lineage>
</organism>
<comment type="similarity">
    <text evidence="3 8 10">Belongs to the uracil-DNA glycosylase (UDG) superfamily. UNG family.</text>
</comment>
<sequence length="241" mass="26123">MEPLLKLTNTSADGHLAEWVDLLPQETLDLIERIGASDALAVDESFYPAREDIFSALKACAPSDVRVIVLGQDPYHEPGQAMGMSFSVREGTKYPPSLRNIFKELKSDLGADATTGDLTPWARQGVLLLNTVLTVPRGQANGHAKLGWLDVTSQILQSVMTLGNQLVVLCWGKQALSYTEHVPASTLPNVHVIASTHPSPLSASRSTKDLRSFLGSRPFSRANEVLQNNGARPVDWDVLAG</sequence>
<dbReference type="GO" id="GO:0097510">
    <property type="term" value="P:base-excision repair, AP site formation via deaminated base removal"/>
    <property type="evidence" value="ECO:0007669"/>
    <property type="project" value="TreeGrafter"/>
</dbReference>
<keyword evidence="6 8" id="KW-0378">Hydrolase</keyword>
<dbReference type="EMBL" id="FNWT01000001">
    <property type="protein sequence ID" value="SEH37459.1"/>
    <property type="molecule type" value="Genomic_DNA"/>
</dbReference>
<dbReference type="SMART" id="SM00986">
    <property type="entry name" value="UDG"/>
    <property type="match status" value="1"/>
</dbReference>
<evidence type="ECO:0000256" key="9">
    <source>
        <dbReference type="PROSITE-ProRule" id="PRU10072"/>
    </source>
</evidence>
<reference evidence="14 15" key="1">
    <citation type="submission" date="2016-10" db="EMBL/GenBank/DDBJ databases">
        <authorList>
            <person name="Varghese N."/>
            <person name="Submissions S."/>
        </authorList>
    </citation>
    <scope>NUCLEOTIDE SEQUENCE [LARGE SCALE GENOMIC DNA]</scope>
    <source>
        <strain evidence="14">KHGC19</strain>
        <strain evidence="12 15">WCP15</strain>
    </source>
</reference>
<dbReference type="NCBIfam" id="NF003592">
    <property type="entry name" value="PRK05254.1-5"/>
    <property type="match status" value="1"/>
</dbReference>
<evidence type="ECO:0000256" key="4">
    <source>
        <dbReference type="ARBA" id="ARBA00012030"/>
    </source>
</evidence>
<comment type="function">
    <text evidence="2 8 10">Excises uracil residues from the DNA which can arise as a result of misincorporation of dUMP residues by DNA polymerase or due to deamination of cytosine.</text>
</comment>
<keyword evidence="5 8" id="KW-0227">DNA damage</keyword>
<dbReference type="RefSeq" id="WP_078686391.1">
    <property type="nucleotide sequence ID" value="NZ_FNWT01000001.1"/>
</dbReference>
<dbReference type="SUPFAM" id="SSF52141">
    <property type="entry name" value="Uracil-DNA glycosylase-like"/>
    <property type="match status" value="1"/>
</dbReference>
<dbReference type="Proteomes" id="UP000199135">
    <property type="component" value="Unassembled WGS sequence"/>
</dbReference>
<protein>
    <recommendedName>
        <fullName evidence="4 8">Uracil-DNA glycosylase</fullName>
        <shortName evidence="8">UDG</shortName>
        <ecNumber evidence="4 8">3.2.2.27</ecNumber>
    </recommendedName>
</protein>
<dbReference type="GO" id="GO:0004844">
    <property type="term" value="F:uracil DNA N-glycosylase activity"/>
    <property type="evidence" value="ECO:0007669"/>
    <property type="project" value="UniProtKB-UniRule"/>
</dbReference>
<evidence type="ECO:0000313" key="13">
    <source>
        <dbReference type="EMBL" id="SER30526.1"/>
    </source>
</evidence>
<keyword evidence="8" id="KW-0963">Cytoplasm</keyword>
<dbReference type="Proteomes" id="UP000199128">
    <property type="component" value="Unassembled WGS sequence"/>
</dbReference>
<dbReference type="GO" id="GO:0005737">
    <property type="term" value="C:cytoplasm"/>
    <property type="evidence" value="ECO:0007669"/>
    <property type="project" value="UniProtKB-SubCell"/>
</dbReference>
<dbReference type="InterPro" id="IPR002043">
    <property type="entry name" value="UDG_fam1"/>
</dbReference>
<evidence type="ECO:0000256" key="7">
    <source>
        <dbReference type="ARBA" id="ARBA00023204"/>
    </source>
</evidence>
<evidence type="ECO:0000256" key="6">
    <source>
        <dbReference type="ARBA" id="ARBA00022801"/>
    </source>
</evidence>
<dbReference type="NCBIfam" id="TIGR00628">
    <property type="entry name" value="ung"/>
    <property type="match status" value="1"/>
</dbReference>
<dbReference type="PROSITE" id="PS00130">
    <property type="entry name" value="U_DNA_GLYCOSYLASE"/>
    <property type="match status" value="1"/>
</dbReference>
<proteinExistence type="inferred from homology"/>
<dbReference type="EMBL" id="FOGP01000001">
    <property type="protein sequence ID" value="SER30526.1"/>
    <property type="molecule type" value="Genomic_DNA"/>
</dbReference>
<dbReference type="EC" id="3.2.2.27" evidence="4 8"/>
<reference evidence="13" key="2">
    <citation type="submission" date="2016-10" db="EMBL/GenBank/DDBJ databases">
        <authorList>
            <person name="de Groot N.N."/>
        </authorList>
    </citation>
    <scope>NUCLEOTIDE SEQUENCE [LARGE SCALE GENOMIC DNA]</scope>
    <source>
        <strain evidence="13">KHGC19</strain>
    </source>
</reference>
<keyword evidence="7 8" id="KW-0234">DNA repair</keyword>
<dbReference type="CDD" id="cd10027">
    <property type="entry name" value="UDG-F1-like"/>
    <property type="match status" value="1"/>
</dbReference>
<dbReference type="Gene3D" id="3.40.470.10">
    <property type="entry name" value="Uracil-DNA glycosylase-like domain"/>
    <property type="match status" value="1"/>
</dbReference>
<evidence type="ECO:0000256" key="3">
    <source>
        <dbReference type="ARBA" id="ARBA00008184"/>
    </source>
</evidence>
<evidence type="ECO:0000313" key="14">
    <source>
        <dbReference type="Proteomes" id="UP000199128"/>
    </source>
</evidence>
<dbReference type="AlphaFoldDB" id="A0A1H9N3I3"/>
<keyword evidence="15" id="KW-1185">Reference proteome</keyword>
<feature type="active site" description="Proton acceptor" evidence="8 9">
    <location>
        <position position="73"/>
    </location>
</feature>
<dbReference type="PANTHER" id="PTHR11264:SF0">
    <property type="entry name" value="URACIL-DNA GLYCOSYLASE"/>
    <property type="match status" value="1"/>
</dbReference>
<feature type="domain" description="Uracil-DNA glycosylase-like" evidence="11">
    <location>
        <begin position="58"/>
        <end position="226"/>
    </location>
</feature>
<evidence type="ECO:0000313" key="15">
    <source>
        <dbReference type="Proteomes" id="UP000199135"/>
    </source>
</evidence>
<dbReference type="InterPro" id="IPR005122">
    <property type="entry name" value="Uracil-DNA_glycosylase-like"/>
</dbReference>
<accession>A0A1H9N3I3</accession>
<dbReference type="InterPro" id="IPR036895">
    <property type="entry name" value="Uracil-DNA_glycosylase-like_sf"/>
</dbReference>
<comment type="catalytic activity">
    <reaction evidence="1 8 10">
        <text>Hydrolyzes single-stranded DNA or mismatched double-stranded DNA and polynucleotides, releasing free uracil.</text>
        <dbReference type="EC" id="3.2.2.27"/>
    </reaction>
</comment>
<dbReference type="InterPro" id="IPR018085">
    <property type="entry name" value="Ura-DNA_Glyclase_AS"/>
</dbReference>
<evidence type="ECO:0000259" key="11">
    <source>
        <dbReference type="SMART" id="SM00986"/>
    </source>
</evidence>
<evidence type="ECO:0000256" key="8">
    <source>
        <dbReference type="HAMAP-Rule" id="MF_00148"/>
    </source>
</evidence>